<dbReference type="AlphaFoldDB" id="A0A6C0E8R1"/>
<keyword evidence="1" id="KW-0472">Membrane</keyword>
<keyword evidence="1" id="KW-1133">Transmembrane helix</keyword>
<evidence type="ECO:0000313" key="2">
    <source>
        <dbReference type="EMBL" id="QHT25587.1"/>
    </source>
</evidence>
<feature type="transmembrane region" description="Helical" evidence="1">
    <location>
        <begin position="12"/>
        <end position="32"/>
    </location>
</feature>
<proteinExistence type="predicted"/>
<organism evidence="2">
    <name type="scientific">viral metagenome</name>
    <dbReference type="NCBI Taxonomy" id="1070528"/>
    <lineage>
        <taxon>unclassified sequences</taxon>
        <taxon>metagenomes</taxon>
        <taxon>organismal metagenomes</taxon>
    </lineage>
</organism>
<protein>
    <submittedName>
        <fullName evidence="2">Uncharacterized protein</fullName>
    </submittedName>
</protein>
<name>A0A6C0E8R1_9ZZZZ</name>
<sequence>MPYYSLFFISKYYSMIIVIIVVLFILALYLTLKVHSDDPLIVPYPKKEIEHFASYSAKKDNEDNVSMPDYDNIVNNTDQTYYENDIQKPKEMKIDKINEKKNDICENSSIQKKFSHKVYIKTSSNTNCFIPSESNIDPLKYYENKIKIIKTYFEDPKLRGYNLLSSDNYAGINDIGAIDITNKKTDHPAEYATIFM</sequence>
<evidence type="ECO:0000256" key="1">
    <source>
        <dbReference type="SAM" id="Phobius"/>
    </source>
</evidence>
<keyword evidence="1" id="KW-0812">Transmembrane</keyword>
<dbReference type="EMBL" id="MN739773">
    <property type="protein sequence ID" value="QHT25587.1"/>
    <property type="molecule type" value="Genomic_DNA"/>
</dbReference>
<accession>A0A6C0E8R1</accession>
<reference evidence="2" key="1">
    <citation type="journal article" date="2020" name="Nature">
        <title>Giant virus diversity and host interactions through global metagenomics.</title>
        <authorList>
            <person name="Schulz F."/>
            <person name="Roux S."/>
            <person name="Paez-Espino D."/>
            <person name="Jungbluth S."/>
            <person name="Walsh D.A."/>
            <person name="Denef V.J."/>
            <person name="McMahon K.D."/>
            <person name="Konstantinidis K.T."/>
            <person name="Eloe-Fadrosh E.A."/>
            <person name="Kyrpides N.C."/>
            <person name="Woyke T."/>
        </authorList>
    </citation>
    <scope>NUCLEOTIDE SEQUENCE</scope>
    <source>
        <strain evidence="2">GVMAG-M-3300023179-27</strain>
    </source>
</reference>